<dbReference type="Proteomes" id="UP000017836">
    <property type="component" value="Unassembled WGS sequence"/>
</dbReference>
<keyword evidence="2" id="KW-1185">Reference proteome</keyword>
<organism evidence="1 2">
    <name type="scientific">Amborella trichopoda</name>
    <dbReference type="NCBI Taxonomy" id="13333"/>
    <lineage>
        <taxon>Eukaryota</taxon>
        <taxon>Viridiplantae</taxon>
        <taxon>Streptophyta</taxon>
        <taxon>Embryophyta</taxon>
        <taxon>Tracheophyta</taxon>
        <taxon>Spermatophyta</taxon>
        <taxon>Magnoliopsida</taxon>
        <taxon>Amborellales</taxon>
        <taxon>Amborellaceae</taxon>
        <taxon>Amborella</taxon>
    </lineage>
</organism>
<feature type="non-terminal residue" evidence="1">
    <location>
        <position position="1"/>
    </location>
</feature>
<reference evidence="2" key="1">
    <citation type="journal article" date="2013" name="Science">
        <title>The Amborella genome and the evolution of flowering plants.</title>
        <authorList>
            <consortium name="Amborella Genome Project"/>
        </authorList>
    </citation>
    <scope>NUCLEOTIDE SEQUENCE [LARGE SCALE GENOMIC DNA]</scope>
</reference>
<proteinExistence type="predicted"/>
<dbReference type="EMBL" id="KI395289">
    <property type="protein sequence ID" value="ERM98727.1"/>
    <property type="molecule type" value="Genomic_DNA"/>
</dbReference>
<evidence type="ECO:0000313" key="1">
    <source>
        <dbReference type="EMBL" id="ERM98727.1"/>
    </source>
</evidence>
<name>W1NSI0_AMBTC</name>
<dbReference type="HOGENOM" id="CLU_3002583_0_0_1"/>
<sequence>VVNIGDILSYKEQMMPLSSELEEGNQRTEKGSIHRSGTRVSLTCRLVPKVYKNLFKF</sequence>
<gene>
    <name evidence="1" type="ORF">AMTR_s01135p00010330</name>
</gene>
<dbReference type="AlphaFoldDB" id="W1NSI0"/>
<dbReference type="Gramene" id="ERM98727">
    <property type="protein sequence ID" value="ERM98727"/>
    <property type="gene ID" value="AMTR_s01135p00010330"/>
</dbReference>
<protein>
    <submittedName>
        <fullName evidence="1">Uncharacterized protein</fullName>
    </submittedName>
</protein>
<accession>W1NSI0</accession>
<evidence type="ECO:0000313" key="2">
    <source>
        <dbReference type="Proteomes" id="UP000017836"/>
    </source>
</evidence>